<dbReference type="FunFam" id="3.90.400.10:FF:000001">
    <property type="entry name" value="Maltase A3, isoform A"/>
    <property type="match status" value="1"/>
</dbReference>
<dbReference type="Gene3D" id="3.20.20.80">
    <property type="entry name" value="Glycosidases"/>
    <property type="match status" value="1"/>
</dbReference>
<name>A0A210Q527_MIZYE</name>
<protein>
    <submittedName>
        <fullName evidence="4">Maltase 1</fullName>
    </submittedName>
</protein>
<feature type="transmembrane region" description="Helical" evidence="2">
    <location>
        <begin position="76"/>
        <end position="100"/>
    </location>
</feature>
<accession>A0A210Q527</accession>
<dbReference type="InterPro" id="IPR045857">
    <property type="entry name" value="O16G_dom_2"/>
</dbReference>
<keyword evidence="2" id="KW-0472">Membrane</keyword>
<dbReference type="InterPro" id="IPR013780">
    <property type="entry name" value="Glyco_hydro_b"/>
</dbReference>
<organism evidence="4 5">
    <name type="scientific">Mizuhopecten yessoensis</name>
    <name type="common">Japanese scallop</name>
    <name type="synonym">Patinopecten yessoensis</name>
    <dbReference type="NCBI Taxonomy" id="6573"/>
    <lineage>
        <taxon>Eukaryota</taxon>
        <taxon>Metazoa</taxon>
        <taxon>Spiralia</taxon>
        <taxon>Lophotrochozoa</taxon>
        <taxon>Mollusca</taxon>
        <taxon>Bivalvia</taxon>
        <taxon>Autobranchia</taxon>
        <taxon>Pteriomorphia</taxon>
        <taxon>Pectinida</taxon>
        <taxon>Pectinoidea</taxon>
        <taxon>Pectinidae</taxon>
        <taxon>Mizuhopecten</taxon>
    </lineage>
</organism>
<sequence length="644" mass="73145">MAETNSLDEEKKALTDLNESATVEIDPDDSTVKFINGGKGIDTKEDGGSGDISFTGLGKEELMKYADDPFWKKVRIFLFILFWVGWLAMLIAAIVIIVLAPRCPYRPESKWYDENTAYDVYLRSFKDNSDSQSSDDSDGVGDLKGLTSKLSYLKDLGVKTLYISSFYKSGKEDNGMDVVDHKDIDEIYGTLDQFKALRKETKNEMRIILDFIPNHTSKNHTWFQMSRKNDPDYKDYYVWMPCTQADMPNNWMSVNGGSAWEYDSERSECYLHTYLKEEPDLNLAHPVVLKEMDSIMRFWFDLGVDGFNIIGAEYLESNGSNANADTLPRNLPESISLISRWRSIAESYATKPGKEKMLMVAATGNINETSLYYGTSAKKGADYVLTSPVDFAKPVTAANIESRIRKFIDAGQTKRAWSYGNQDESRLATKAGRTMVKAMLALQMLLPGIPVNYYGNELGIEDGLIDYADRQDILVRDVSLADYDQAKSRDPYRTPMQWTSGLYAGFSKQKPWLPVNNDSDSVNVQTENAYFRDRNTDGTQLYVFDKLAKIREEESFQWGKTTIGTVQESLWFKRHAEGFPGYVVLMNLGTRSQTVNLDKDADVPAQLEIVFHSKYKIREEEKNLNLDEKSISINAGQVLVFKFN</sequence>
<dbReference type="SMART" id="SM00642">
    <property type="entry name" value="Aamy"/>
    <property type="match status" value="1"/>
</dbReference>
<dbReference type="Gene3D" id="2.60.40.1180">
    <property type="entry name" value="Golgi alpha-mannosidase II"/>
    <property type="match status" value="1"/>
</dbReference>
<dbReference type="PANTHER" id="PTHR10357:SF179">
    <property type="entry name" value="NEUTRAL AND BASIC AMINO ACID TRANSPORT PROTEIN RBAT"/>
    <property type="match status" value="1"/>
</dbReference>
<dbReference type="InterPro" id="IPR017853">
    <property type="entry name" value="GH"/>
</dbReference>
<feature type="domain" description="Glycosyl hydrolase family 13 catalytic" evidence="3">
    <location>
        <begin position="119"/>
        <end position="493"/>
    </location>
</feature>
<evidence type="ECO:0000256" key="2">
    <source>
        <dbReference type="SAM" id="Phobius"/>
    </source>
</evidence>
<gene>
    <name evidence="4" type="ORF">KP79_PYT10192</name>
</gene>
<dbReference type="SUPFAM" id="SSF51445">
    <property type="entry name" value="(Trans)glycosidases"/>
    <property type="match status" value="1"/>
</dbReference>
<dbReference type="OrthoDB" id="1740265at2759"/>
<proteinExistence type="predicted"/>
<reference evidence="4 5" key="1">
    <citation type="journal article" date="2017" name="Nat. Ecol. Evol.">
        <title>Scallop genome provides insights into evolution of bilaterian karyotype and development.</title>
        <authorList>
            <person name="Wang S."/>
            <person name="Zhang J."/>
            <person name="Jiao W."/>
            <person name="Li J."/>
            <person name="Xun X."/>
            <person name="Sun Y."/>
            <person name="Guo X."/>
            <person name="Huan P."/>
            <person name="Dong B."/>
            <person name="Zhang L."/>
            <person name="Hu X."/>
            <person name="Sun X."/>
            <person name="Wang J."/>
            <person name="Zhao C."/>
            <person name="Wang Y."/>
            <person name="Wang D."/>
            <person name="Huang X."/>
            <person name="Wang R."/>
            <person name="Lv J."/>
            <person name="Li Y."/>
            <person name="Zhang Z."/>
            <person name="Liu B."/>
            <person name="Lu W."/>
            <person name="Hui Y."/>
            <person name="Liang J."/>
            <person name="Zhou Z."/>
            <person name="Hou R."/>
            <person name="Li X."/>
            <person name="Liu Y."/>
            <person name="Li H."/>
            <person name="Ning X."/>
            <person name="Lin Y."/>
            <person name="Zhao L."/>
            <person name="Xing Q."/>
            <person name="Dou J."/>
            <person name="Li Y."/>
            <person name="Mao J."/>
            <person name="Guo H."/>
            <person name="Dou H."/>
            <person name="Li T."/>
            <person name="Mu C."/>
            <person name="Jiang W."/>
            <person name="Fu Q."/>
            <person name="Fu X."/>
            <person name="Miao Y."/>
            <person name="Liu J."/>
            <person name="Yu Q."/>
            <person name="Li R."/>
            <person name="Liao H."/>
            <person name="Li X."/>
            <person name="Kong Y."/>
            <person name="Jiang Z."/>
            <person name="Chourrout D."/>
            <person name="Li R."/>
            <person name="Bao Z."/>
        </authorList>
    </citation>
    <scope>NUCLEOTIDE SEQUENCE [LARGE SCALE GENOMIC DNA]</scope>
    <source>
        <strain evidence="4 5">PY_sf001</strain>
    </source>
</reference>
<dbReference type="Pfam" id="PF16028">
    <property type="entry name" value="SLC3A2_N"/>
    <property type="match status" value="1"/>
</dbReference>
<keyword evidence="1" id="KW-0325">Glycoprotein</keyword>
<dbReference type="GO" id="GO:0005975">
    <property type="term" value="P:carbohydrate metabolic process"/>
    <property type="evidence" value="ECO:0007669"/>
    <property type="project" value="InterPro"/>
</dbReference>
<keyword evidence="2" id="KW-0812">Transmembrane</keyword>
<dbReference type="Gene3D" id="3.90.400.10">
    <property type="entry name" value="Oligo-1,6-glucosidase, Domain 2"/>
    <property type="match status" value="1"/>
</dbReference>
<dbReference type="InterPro" id="IPR031984">
    <property type="entry name" value="SLC3A2_N"/>
</dbReference>
<evidence type="ECO:0000313" key="5">
    <source>
        <dbReference type="Proteomes" id="UP000242188"/>
    </source>
</evidence>
<dbReference type="InterPro" id="IPR006047">
    <property type="entry name" value="GH13_cat_dom"/>
</dbReference>
<keyword evidence="2" id="KW-1133">Transmembrane helix</keyword>
<evidence type="ECO:0000259" key="3">
    <source>
        <dbReference type="SMART" id="SM00642"/>
    </source>
</evidence>
<dbReference type="STRING" id="6573.A0A210Q527"/>
<dbReference type="PANTHER" id="PTHR10357">
    <property type="entry name" value="ALPHA-AMYLASE FAMILY MEMBER"/>
    <property type="match status" value="1"/>
</dbReference>
<keyword evidence="5" id="KW-1185">Reference proteome</keyword>
<dbReference type="Proteomes" id="UP000242188">
    <property type="component" value="Unassembled WGS sequence"/>
</dbReference>
<dbReference type="Pfam" id="PF00128">
    <property type="entry name" value="Alpha-amylase"/>
    <property type="match status" value="1"/>
</dbReference>
<dbReference type="AlphaFoldDB" id="A0A210Q527"/>
<comment type="caution">
    <text evidence="4">The sequence shown here is derived from an EMBL/GenBank/DDBJ whole genome shotgun (WGS) entry which is preliminary data.</text>
</comment>
<evidence type="ECO:0000256" key="1">
    <source>
        <dbReference type="ARBA" id="ARBA00023180"/>
    </source>
</evidence>
<dbReference type="EMBL" id="NEDP02004994">
    <property type="protein sequence ID" value="OWF43821.1"/>
    <property type="molecule type" value="Genomic_DNA"/>
</dbReference>
<evidence type="ECO:0000313" key="4">
    <source>
        <dbReference type="EMBL" id="OWF43821.1"/>
    </source>
</evidence>